<dbReference type="Proteomes" id="UP000176944">
    <property type="component" value="Chromosome"/>
</dbReference>
<dbReference type="AlphaFoldDB" id="A0A1D9G058"/>
<name>A0A1D9G058_MOOP1</name>
<evidence type="ECO:0000256" key="1">
    <source>
        <dbReference type="SAM" id="MobiDB-lite"/>
    </source>
</evidence>
<dbReference type="EMBL" id="CP017708">
    <property type="protein sequence ID" value="AOY80996.1"/>
    <property type="molecule type" value="Genomic_DNA"/>
</dbReference>
<evidence type="ECO:0000259" key="2">
    <source>
        <dbReference type="PROSITE" id="PS51412"/>
    </source>
</evidence>
<dbReference type="InterPro" id="IPR020864">
    <property type="entry name" value="MACPF"/>
</dbReference>
<feature type="compositionally biased region" description="Low complexity" evidence="1">
    <location>
        <begin position="202"/>
        <end position="221"/>
    </location>
</feature>
<protein>
    <submittedName>
        <fullName evidence="3">MAC/perforin domain-containing protein</fullName>
    </submittedName>
</protein>
<feature type="domain" description="MACPF" evidence="2">
    <location>
        <begin position="1"/>
        <end position="299"/>
    </location>
</feature>
<dbReference type="SMART" id="SM00457">
    <property type="entry name" value="MACPF"/>
    <property type="match status" value="1"/>
</dbReference>
<dbReference type="PROSITE" id="PS51412">
    <property type="entry name" value="MACPF_2"/>
    <property type="match status" value="1"/>
</dbReference>
<dbReference type="Pfam" id="PF01823">
    <property type="entry name" value="MACPF"/>
    <property type="match status" value="1"/>
</dbReference>
<organism evidence="3 4">
    <name type="scientific">Moorena producens (strain JHB)</name>
    <dbReference type="NCBI Taxonomy" id="1454205"/>
    <lineage>
        <taxon>Bacteria</taxon>
        <taxon>Bacillati</taxon>
        <taxon>Cyanobacteriota</taxon>
        <taxon>Cyanophyceae</taxon>
        <taxon>Coleofasciculales</taxon>
        <taxon>Coleofasciculaceae</taxon>
        <taxon>Moorena</taxon>
    </lineage>
</organism>
<sequence>MADNLTGIGYLGCTYDIYGYYARANSVNTSKRLFSLPDADTEITVHDDQYSYPKDAIGTPVLLYETDQKTSSYESTEDLYTKMSVSANLSGSYGLFSSEVSAKYSQSYTSSSYFYHVEKSGYVNSYKLTLDLDYALNNLDEDFKDDLYNMDADELVAKYGTHFLYEAVFGGRWSYSQSVSKFSYSSSQEAEVEVEANYGDYSGSISSSNQTDQSQSNNQSNGEFWCIGGTPDTLVDGFDDWTASVPGNFVLVDFTSDSLKKISELVENDDARKEEIDAAIQAVLDAGTNPSSTELTTSSQTDQWIAGDNKDMEVDSGAKDGYAVVGFGGLIKDKKFNLTAVCYLNLSTAQRQWEVFGDETTFNQTDYETLGEVPEGCVLTGIGLKGDGSKFTKMVLYYQELTPASSTNNYLVTNLQSIAFKGTKEVSSPDSSYEVEFNPGDNNDMVITGIGVGYRGKKEKVNYLKLYRNTIVENN</sequence>
<evidence type="ECO:0000313" key="3">
    <source>
        <dbReference type="EMBL" id="AOY80996.1"/>
    </source>
</evidence>
<evidence type="ECO:0000313" key="4">
    <source>
        <dbReference type="Proteomes" id="UP000176944"/>
    </source>
</evidence>
<proteinExistence type="predicted"/>
<gene>
    <name evidence="3" type="ORF">BJP36_14895</name>
</gene>
<feature type="region of interest" description="Disordered" evidence="1">
    <location>
        <begin position="201"/>
        <end position="223"/>
    </location>
</feature>
<accession>A0A1D9G058</accession>
<reference evidence="4" key="1">
    <citation type="submission" date="2016-10" db="EMBL/GenBank/DDBJ databases">
        <title>Comparative genomics uncovers the prolific and rare metabolic potential of the cyanobacterial genus Moorea.</title>
        <authorList>
            <person name="Leao T."/>
            <person name="Castelao G."/>
            <person name="Korobeynikov A."/>
            <person name="Monroe E.A."/>
            <person name="Podell S."/>
            <person name="Glukhov E."/>
            <person name="Allen E."/>
            <person name="Gerwick W.H."/>
            <person name="Gerwick L."/>
        </authorList>
    </citation>
    <scope>NUCLEOTIDE SEQUENCE [LARGE SCALE GENOMIC DNA]</scope>
    <source>
        <strain evidence="4">JHB</strain>
    </source>
</reference>